<dbReference type="PANTHER" id="PTHR11054:SF0">
    <property type="entry name" value="6-PHOSPHOGLUCONOLACTONASE"/>
    <property type="match status" value="1"/>
</dbReference>
<evidence type="ECO:0000256" key="4">
    <source>
        <dbReference type="ARBA" id="ARBA00010662"/>
    </source>
</evidence>
<dbReference type="UniPathway" id="UPA00115">
    <property type="reaction ID" value="UER00409"/>
</dbReference>
<dbReference type="SUPFAM" id="SSF100950">
    <property type="entry name" value="NagB/RpiA/CoA transferase-like"/>
    <property type="match status" value="1"/>
</dbReference>
<evidence type="ECO:0000259" key="8">
    <source>
        <dbReference type="Pfam" id="PF01182"/>
    </source>
</evidence>
<dbReference type="InterPro" id="IPR006148">
    <property type="entry name" value="Glc/Gal-6P_isomerase"/>
</dbReference>
<protein>
    <recommendedName>
        <fullName evidence="6 7">6-phosphogluconolactonase</fullName>
        <shortName evidence="7">6PGL</shortName>
        <ecNumber evidence="5 7">3.1.1.31</ecNumber>
    </recommendedName>
</protein>
<name>A0A2A4WWT4_UNCAE</name>
<dbReference type="InterPro" id="IPR039104">
    <property type="entry name" value="6PGL"/>
</dbReference>
<accession>A0A2A4WWT4</accession>
<evidence type="ECO:0000256" key="1">
    <source>
        <dbReference type="ARBA" id="ARBA00000832"/>
    </source>
</evidence>
<organism evidence="9 10">
    <name type="scientific">Aerophobetes bacterium</name>
    <dbReference type="NCBI Taxonomy" id="2030807"/>
    <lineage>
        <taxon>Bacteria</taxon>
        <taxon>Candidatus Aerophobota</taxon>
    </lineage>
</organism>
<dbReference type="GO" id="GO:0017057">
    <property type="term" value="F:6-phosphogluconolactonase activity"/>
    <property type="evidence" value="ECO:0007669"/>
    <property type="project" value="UniProtKB-UniRule"/>
</dbReference>
<proteinExistence type="inferred from homology"/>
<keyword evidence="7" id="KW-0378">Hydrolase</keyword>
<sequence>MTHTLPHFFTSKNGQDVAVIGDYEKTIEYATEHFIQTAKAAITNQGSFFVALSGGSTPNAIYKNLSSSKSSEIDWSKVFFFWSDERAVSPTNSESNFFNSMNAGIKKLPLVKKQVFRMHAEADIEANAALYEKIIKEHLGLRPFDLIMLGMGDDGHTASLFPQTKALEESSKWVVANEVAQKKVWRMTMTYPCINRAKNIVVYILGSAKKTVINKVLFKKNSPPFPIEKIGTDNNKALFILDIEASAVFRKNLSD</sequence>
<dbReference type="EC" id="3.1.1.31" evidence="5 7"/>
<comment type="similarity">
    <text evidence="4 7">Belongs to the glucosamine/galactosamine-6-phosphate isomerase family. 6-phosphogluconolactonase subfamily.</text>
</comment>
<evidence type="ECO:0000313" key="9">
    <source>
        <dbReference type="EMBL" id="PCI74878.1"/>
    </source>
</evidence>
<evidence type="ECO:0000256" key="5">
    <source>
        <dbReference type="ARBA" id="ARBA00013198"/>
    </source>
</evidence>
<dbReference type="GO" id="GO:0005975">
    <property type="term" value="P:carbohydrate metabolic process"/>
    <property type="evidence" value="ECO:0007669"/>
    <property type="project" value="UniProtKB-UniRule"/>
</dbReference>
<dbReference type="InterPro" id="IPR037171">
    <property type="entry name" value="NagB/RpiA_transferase-like"/>
</dbReference>
<comment type="function">
    <text evidence="2 7">Hydrolysis of 6-phosphogluconolactone to 6-phosphogluconate.</text>
</comment>
<evidence type="ECO:0000256" key="3">
    <source>
        <dbReference type="ARBA" id="ARBA00004961"/>
    </source>
</evidence>
<comment type="caution">
    <text evidence="9">The sequence shown here is derived from an EMBL/GenBank/DDBJ whole genome shotgun (WGS) entry which is preliminary data.</text>
</comment>
<dbReference type="PANTHER" id="PTHR11054">
    <property type="entry name" value="6-PHOSPHOGLUCONOLACTONASE"/>
    <property type="match status" value="1"/>
</dbReference>
<comment type="pathway">
    <text evidence="3 7">Carbohydrate degradation; pentose phosphate pathway; D-ribulose 5-phosphate from D-glucose 6-phosphate (oxidative stage): step 2/3.</text>
</comment>
<evidence type="ECO:0000313" key="10">
    <source>
        <dbReference type="Proteomes" id="UP000218775"/>
    </source>
</evidence>
<dbReference type="Proteomes" id="UP000218775">
    <property type="component" value="Unassembled WGS sequence"/>
</dbReference>
<evidence type="ECO:0000256" key="6">
    <source>
        <dbReference type="ARBA" id="ARBA00020337"/>
    </source>
</evidence>
<dbReference type="Pfam" id="PF01182">
    <property type="entry name" value="Glucosamine_iso"/>
    <property type="match status" value="1"/>
</dbReference>
<gene>
    <name evidence="7 9" type="primary">pgl</name>
    <name evidence="9" type="ORF">COB21_06275</name>
</gene>
<dbReference type="AlphaFoldDB" id="A0A2A4WWT4"/>
<reference evidence="10" key="1">
    <citation type="submission" date="2017-08" db="EMBL/GenBank/DDBJ databases">
        <title>A dynamic microbial community with high functional redundancy inhabits the cold, oxic subseafloor aquifer.</title>
        <authorList>
            <person name="Tully B.J."/>
            <person name="Wheat C.G."/>
            <person name="Glazer B.T."/>
            <person name="Huber J.A."/>
        </authorList>
    </citation>
    <scope>NUCLEOTIDE SEQUENCE [LARGE SCALE GENOMIC DNA]</scope>
</reference>
<comment type="catalytic activity">
    <reaction evidence="1 7">
        <text>6-phospho-D-glucono-1,5-lactone + H2O = 6-phospho-D-gluconate + H(+)</text>
        <dbReference type="Rhea" id="RHEA:12556"/>
        <dbReference type="ChEBI" id="CHEBI:15377"/>
        <dbReference type="ChEBI" id="CHEBI:15378"/>
        <dbReference type="ChEBI" id="CHEBI:57955"/>
        <dbReference type="ChEBI" id="CHEBI:58759"/>
        <dbReference type="EC" id="3.1.1.31"/>
    </reaction>
</comment>
<dbReference type="InterPro" id="IPR005900">
    <property type="entry name" value="6-phosphogluconolactonase_DevB"/>
</dbReference>
<dbReference type="CDD" id="cd01400">
    <property type="entry name" value="6PGL"/>
    <property type="match status" value="1"/>
</dbReference>
<dbReference type="NCBIfam" id="TIGR01198">
    <property type="entry name" value="pgl"/>
    <property type="match status" value="1"/>
</dbReference>
<dbReference type="GO" id="GO:0006098">
    <property type="term" value="P:pentose-phosphate shunt"/>
    <property type="evidence" value="ECO:0007669"/>
    <property type="project" value="UniProtKB-UniPathway"/>
</dbReference>
<evidence type="ECO:0000256" key="2">
    <source>
        <dbReference type="ARBA" id="ARBA00002681"/>
    </source>
</evidence>
<dbReference type="Gene3D" id="3.40.50.1360">
    <property type="match status" value="1"/>
</dbReference>
<dbReference type="EMBL" id="NVUK01000063">
    <property type="protein sequence ID" value="PCI74878.1"/>
    <property type="molecule type" value="Genomic_DNA"/>
</dbReference>
<evidence type="ECO:0000256" key="7">
    <source>
        <dbReference type="RuleBase" id="RU365095"/>
    </source>
</evidence>
<feature type="domain" description="Glucosamine/galactosamine-6-phosphate isomerase" evidence="8">
    <location>
        <begin position="24"/>
        <end position="235"/>
    </location>
</feature>